<organism evidence="1">
    <name type="scientific">Arundo donax</name>
    <name type="common">Giant reed</name>
    <name type="synonym">Donax arundinaceus</name>
    <dbReference type="NCBI Taxonomy" id="35708"/>
    <lineage>
        <taxon>Eukaryota</taxon>
        <taxon>Viridiplantae</taxon>
        <taxon>Streptophyta</taxon>
        <taxon>Embryophyta</taxon>
        <taxon>Tracheophyta</taxon>
        <taxon>Spermatophyta</taxon>
        <taxon>Magnoliopsida</taxon>
        <taxon>Liliopsida</taxon>
        <taxon>Poales</taxon>
        <taxon>Poaceae</taxon>
        <taxon>PACMAD clade</taxon>
        <taxon>Arundinoideae</taxon>
        <taxon>Arundineae</taxon>
        <taxon>Arundo</taxon>
    </lineage>
</organism>
<reference evidence="1" key="2">
    <citation type="journal article" date="2015" name="Data Brief">
        <title>Shoot transcriptome of the giant reed, Arundo donax.</title>
        <authorList>
            <person name="Barrero R.A."/>
            <person name="Guerrero F.D."/>
            <person name="Moolhuijzen P."/>
            <person name="Goolsby J.A."/>
            <person name="Tidwell J."/>
            <person name="Bellgard S.E."/>
            <person name="Bellgard M.I."/>
        </authorList>
    </citation>
    <scope>NUCLEOTIDE SEQUENCE</scope>
    <source>
        <tissue evidence="1">Shoot tissue taken approximately 20 cm above the soil surface</tissue>
    </source>
</reference>
<name>A0A0A9FRE9_ARUDO</name>
<sequence length="38" mass="4476">MQSWAPLAYLLTSPLQPRPFPRCKCFEPPILTIHYFGR</sequence>
<proteinExistence type="predicted"/>
<dbReference type="AlphaFoldDB" id="A0A0A9FRE9"/>
<reference evidence="1" key="1">
    <citation type="submission" date="2014-09" db="EMBL/GenBank/DDBJ databases">
        <authorList>
            <person name="Magalhaes I.L.F."/>
            <person name="Oliveira U."/>
            <person name="Santos F.R."/>
            <person name="Vidigal T.H.D.A."/>
            <person name="Brescovit A.D."/>
            <person name="Santos A.J."/>
        </authorList>
    </citation>
    <scope>NUCLEOTIDE SEQUENCE</scope>
    <source>
        <tissue evidence="1">Shoot tissue taken approximately 20 cm above the soil surface</tissue>
    </source>
</reference>
<evidence type="ECO:0000313" key="1">
    <source>
        <dbReference type="EMBL" id="JAE12896.1"/>
    </source>
</evidence>
<dbReference type="EMBL" id="GBRH01185000">
    <property type="protein sequence ID" value="JAE12896.1"/>
    <property type="molecule type" value="Transcribed_RNA"/>
</dbReference>
<protein>
    <submittedName>
        <fullName evidence="1">Uncharacterized protein</fullName>
    </submittedName>
</protein>
<accession>A0A0A9FRE9</accession>